<accession>A0A7W6BNE9</accession>
<proteinExistence type="inferred from homology"/>
<dbReference type="PRINTS" id="PR00163">
    <property type="entry name" value="RUBREDOXIN"/>
</dbReference>
<dbReference type="PROSITE" id="PS50903">
    <property type="entry name" value="RUBREDOXIN_LIKE"/>
    <property type="match status" value="1"/>
</dbReference>
<comment type="caution">
    <text evidence="11">The sequence shown here is derived from an EMBL/GenBank/DDBJ whole genome shotgun (WGS) entry which is preliminary data.</text>
</comment>
<dbReference type="PANTHER" id="PTHR47627:SF1">
    <property type="entry name" value="RUBREDOXIN-1-RELATED"/>
    <property type="match status" value="1"/>
</dbReference>
<dbReference type="Gene3D" id="2.20.28.10">
    <property type="match status" value="1"/>
</dbReference>
<organism evidence="11 12">
    <name type="scientific">Sphingobium jiangsuense</name>
    <dbReference type="NCBI Taxonomy" id="870476"/>
    <lineage>
        <taxon>Bacteria</taxon>
        <taxon>Pseudomonadati</taxon>
        <taxon>Pseudomonadota</taxon>
        <taxon>Alphaproteobacteria</taxon>
        <taxon>Sphingomonadales</taxon>
        <taxon>Sphingomonadaceae</taxon>
        <taxon>Sphingobium</taxon>
    </lineage>
</organism>
<evidence type="ECO:0000256" key="3">
    <source>
        <dbReference type="ARBA" id="ARBA00004933"/>
    </source>
</evidence>
<comment type="similarity">
    <text evidence="4 9">Belongs to the rubredoxin family.</text>
</comment>
<evidence type="ECO:0000256" key="2">
    <source>
        <dbReference type="ARBA" id="ARBA00002792"/>
    </source>
</evidence>
<dbReference type="PANTHER" id="PTHR47627">
    <property type="entry name" value="RUBREDOXIN"/>
    <property type="match status" value="1"/>
</dbReference>
<gene>
    <name evidence="11" type="ORF">GGR43_004096</name>
</gene>
<evidence type="ECO:0000256" key="1">
    <source>
        <dbReference type="ARBA" id="ARBA00001965"/>
    </source>
</evidence>
<comment type="cofactor">
    <cofactor evidence="1 9">
        <name>Fe(3+)</name>
        <dbReference type="ChEBI" id="CHEBI:29034"/>
    </cofactor>
</comment>
<keyword evidence="8 9" id="KW-0408">Iron</keyword>
<dbReference type="Pfam" id="PF00301">
    <property type="entry name" value="Rubredoxin"/>
    <property type="match status" value="1"/>
</dbReference>
<dbReference type="SUPFAM" id="SSF57802">
    <property type="entry name" value="Rubredoxin-like"/>
    <property type="match status" value="1"/>
</dbReference>
<dbReference type="GO" id="GO:0005506">
    <property type="term" value="F:iron ion binding"/>
    <property type="evidence" value="ECO:0007669"/>
    <property type="project" value="UniProtKB-UniRule"/>
</dbReference>
<dbReference type="Proteomes" id="UP000571950">
    <property type="component" value="Unassembled WGS sequence"/>
</dbReference>
<dbReference type="AlphaFoldDB" id="A0A7W6BNE9"/>
<evidence type="ECO:0000256" key="9">
    <source>
        <dbReference type="RuleBase" id="RU003820"/>
    </source>
</evidence>
<evidence type="ECO:0000313" key="11">
    <source>
        <dbReference type="EMBL" id="MBB3928352.1"/>
    </source>
</evidence>
<feature type="domain" description="Rubredoxin-like" evidence="10">
    <location>
        <begin position="9"/>
        <end position="60"/>
    </location>
</feature>
<comment type="function">
    <text evidence="2">Involved in the hydrocarbon hydroxylating system, which transfers electrons from NADH to rubredoxin reductase and then through rubredoxin to alkane 1 monooxygenase.</text>
</comment>
<keyword evidence="5" id="KW-0813">Transport</keyword>
<dbReference type="FunFam" id="2.20.28.10:FF:000001">
    <property type="entry name" value="Rubredoxin"/>
    <property type="match status" value="1"/>
</dbReference>
<evidence type="ECO:0000256" key="8">
    <source>
        <dbReference type="ARBA" id="ARBA00023004"/>
    </source>
</evidence>
<dbReference type="CDD" id="cd00730">
    <property type="entry name" value="rubredoxin"/>
    <property type="match status" value="1"/>
</dbReference>
<dbReference type="EMBL" id="JACIDT010000022">
    <property type="protein sequence ID" value="MBB3928352.1"/>
    <property type="molecule type" value="Genomic_DNA"/>
</dbReference>
<dbReference type="GO" id="GO:0043448">
    <property type="term" value="P:alkane catabolic process"/>
    <property type="evidence" value="ECO:0007669"/>
    <property type="project" value="TreeGrafter"/>
</dbReference>
<dbReference type="InterPro" id="IPR050526">
    <property type="entry name" value="Rubredoxin_ET"/>
</dbReference>
<sequence>MAAMSAGPWRRYLCYYCGYVYDEALGDPDGGIPPFTRFDAIPDGWICPECGVTKEDFVLQDF</sequence>
<keyword evidence="6 9" id="KW-0479">Metal-binding</keyword>
<keyword evidence="7 9" id="KW-0249">Electron transport</keyword>
<evidence type="ECO:0000259" key="10">
    <source>
        <dbReference type="PROSITE" id="PS50903"/>
    </source>
</evidence>
<dbReference type="PROSITE" id="PS00202">
    <property type="entry name" value="RUBREDOXIN"/>
    <property type="match status" value="1"/>
</dbReference>
<dbReference type="GO" id="GO:0009055">
    <property type="term" value="F:electron transfer activity"/>
    <property type="evidence" value="ECO:0007669"/>
    <property type="project" value="TreeGrafter"/>
</dbReference>
<keyword evidence="12" id="KW-1185">Reference proteome</keyword>
<comment type="pathway">
    <text evidence="3">Hydrocarbon metabolism; alkane degradation.</text>
</comment>
<evidence type="ECO:0000256" key="5">
    <source>
        <dbReference type="ARBA" id="ARBA00022448"/>
    </source>
</evidence>
<protein>
    <recommendedName>
        <fullName evidence="9">Rubredoxin</fullName>
    </recommendedName>
</protein>
<evidence type="ECO:0000256" key="4">
    <source>
        <dbReference type="ARBA" id="ARBA00005337"/>
    </source>
</evidence>
<evidence type="ECO:0000313" key="12">
    <source>
        <dbReference type="Proteomes" id="UP000571950"/>
    </source>
</evidence>
<dbReference type="InterPro" id="IPR024935">
    <property type="entry name" value="Rubredoxin_dom"/>
</dbReference>
<dbReference type="InterPro" id="IPR024934">
    <property type="entry name" value="Rubredoxin-like_dom"/>
</dbReference>
<reference evidence="11 12" key="1">
    <citation type="submission" date="2020-08" db="EMBL/GenBank/DDBJ databases">
        <title>Genomic Encyclopedia of Type Strains, Phase IV (KMG-IV): sequencing the most valuable type-strain genomes for metagenomic binning, comparative biology and taxonomic classification.</title>
        <authorList>
            <person name="Goeker M."/>
        </authorList>
    </citation>
    <scope>NUCLEOTIDE SEQUENCE [LARGE SCALE GENOMIC DNA]</scope>
    <source>
        <strain evidence="11 12">DSM 26189</strain>
    </source>
</reference>
<name>A0A7W6BNE9_9SPHN</name>
<evidence type="ECO:0000256" key="7">
    <source>
        <dbReference type="ARBA" id="ARBA00022982"/>
    </source>
</evidence>
<dbReference type="InterPro" id="IPR018527">
    <property type="entry name" value="Rubredoxin_Fe_BS"/>
</dbReference>
<evidence type="ECO:0000256" key="6">
    <source>
        <dbReference type="ARBA" id="ARBA00022723"/>
    </source>
</evidence>